<name>A0A6A6BFG2_9PEZI</name>
<reference evidence="1" key="1">
    <citation type="journal article" date="2020" name="Stud. Mycol.">
        <title>101 Dothideomycetes genomes: a test case for predicting lifestyles and emergence of pathogens.</title>
        <authorList>
            <person name="Haridas S."/>
            <person name="Albert R."/>
            <person name="Binder M."/>
            <person name="Bloem J."/>
            <person name="Labutti K."/>
            <person name="Salamov A."/>
            <person name="Andreopoulos B."/>
            <person name="Baker S."/>
            <person name="Barry K."/>
            <person name="Bills G."/>
            <person name="Bluhm B."/>
            <person name="Cannon C."/>
            <person name="Castanera R."/>
            <person name="Culley D."/>
            <person name="Daum C."/>
            <person name="Ezra D."/>
            <person name="Gonzalez J."/>
            <person name="Henrissat B."/>
            <person name="Kuo A."/>
            <person name="Liang C."/>
            <person name="Lipzen A."/>
            <person name="Lutzoni F."/>
            <person name="Magnuson J."/>
            <person name="Mondo S."/>
            <person name="Nolan M."/>
            <person name="Ohm R."/>
            <person name="Pangilinan J."/>
            <person name="Park H.-J."/>
            <person name="Ramirez L."/>
            <person name="Alfaro M."/>
            <person name="Sun H."/>
            <person name="Tritt A."/>
            <person name="Yoshinaga Y."/>
            <person name="Zwiers L.-H."/>
            <person name="Turgeon B."/>
            <person name="Goodwin S."/>
            <person name="Spatafora J."/>
            <person name="Crous P."/>
            <person name="Grigoriev I."/>
        </authorList>
    </citation>
    <scope>NUCLEOTIDE SEQUENCE</scope>
    <source>
        <strain evidence="1">CBS 121167</strain>
    </source>
</reference>
<evidence type="ECO:0000313" key="1">
    <source>
        <dbReference type="EMBL" id="KAF2142796.1"/>
    </source>
</evidence>
<dbReference type="EMBL" id="ML995483">
    <property type="protein sequence ID" value="KAF2142796.1"/>
    <property type="molecule type" value="Genomic_DNA"/>
</dbReference>
<protein>
    <submittedName>
        <fullName evidence="1">Uncharacterized protein</fullName>
    </submittedName>
</protein>
<sequence length="281" mass="32565">MEEPEFGSRPNLADLTGRYPLLRSLVPNLTSRDLYSLARSSKKNWLNIMANATSARSLMHMSMCCGEGEKWLAVLKRPSSRECQKHDGELCERCGFKTCKNCVFDHGKERLGFRFMESDGLVFNGEPLTGVIHYSDVSDNMIALCMKCAPAFESQTAECHCLFFKGMHVCMPCVKTEIRNRIDDVVNLRADQDREWRRRYKRYLPDEKIWVRDCVCGAQFSAQLHDDEYLHQYCLKCNAPRWTASLYWERMHYEPARNAGGIERRVRPVTSVTESLRSLHM</sequence>
<dbReference type="AlphaFoldDB" id="A0A6A6BFG2"/>
<accession>A0A6A6BFG2</accession>
<dbReference type="Proteomes" id="UP000799438">
    <property type="component" value="Unassembled WGS sequence"/>
</dbReference>
<dbReference type="RefSeq" id="XP_033398508.1">
    <property type="nucleotide sequence ID" value="XM_033542013.1"/>
</dbReference>
<dbReference type="GeneID" id="54299510"/>
<evidence type="ECO:0000313" key="2">
    <source>
        <dbReference type="Proteomes" id="UP000799438"/>
    </source>
</evidence>
<organism evidence="1 2">
    <name type="scientific">Aplosporella prunicola CBS 121167</name>
    <dbReference type="NCBI Taxonomy" id="1176127"/>
    <lineage>
        <taxon>Eukaryota</taxon>
        <taxon>Fungi</taxon>
        <taxon>Dikarya</taxon>
        <taxon>Ascomycota</taxon>
        <taxon>Pezizomycotina</taxon>
        <taxon>Dothideomycetes</taxon>
        <taxon>Dothideomycetes incertae sedis</taxon>
        <taxon>Botryosphaeriales</taxon>
        <taxon>Aplosporellaceae</taxon>
        <taxon>Aplosporella</taxon>
    </lineage>
</organism>
<gene>
    <name evidence="1" type="ORF">K452DRAFT_297329</name>
</gene>
<dbReference type="OrthoDB" id="3678990at2759"/>
<keyword evidence="2" id="KW-1185">Reference proteome</keyword>
<proteinExistence type="predicted"/>